<evidence type="ECO:0000256" key="1">
    <source>
        <dbReference type="SAM" id="SignalP"/>
    </source>
</evidence>
<proteinExistence type="predicted"/>
<reference evidence="2 3" key="1">
    <citation type="journal article" date="2019" name="Nat. Ecol. Evol.">
        <title>Megaphylogeny resolves global patterns of mushroom evolution.</title>
        <authorList>
            <person name="Varga T."/>
            <person name="Krizsan K."/>
            <person name="Foldi C."/>
            <person name="Dima B."/>
            <person name="Sanchez-Garcia M."/>
            <person name="Sanchez-Ramirez S."/>
            <person name="Szollosi G.J."/>
            <person name="Szarkandi J.G."/>
            <person name="Papp V."/>
            <person name="Albert L."/>
            <person name="Andreopoulos W."/>
            <person name="Angelini C."/>
            <person name="Antonin V."/>
            <person name="Barry K.W."/>
            <person name="Bougher N.L."/>
            <person name="Buchanan P."/>
            <person name="Buyck B."/>
            <person name="Bense V."/>
            <person name="Catcheside P."/>
            <person name="Chovatia M."/>
            <person name="Cooper J."/>
            <person name="Damon W."/>
            <person name="Desjardin D."/>
            <person name="Finy P."/>
            <person name="Geml J."/>
            <person name="Haridas S."/>
            <person name="Hughes K."/>
            <person name="Justo A."/>
            <person name="Karasinski D."/>
            <person name="Kautmanova I."/>
            <person name="Kiss B."/>
            <person name="Kocsube S."/>
            <person name="Kotiranta H."/>
            <person name="LaButti K.M."/>
            <person name="Lechner B.E."/>
            <person name="Liimatainen K."/>
            <person name="Lipzen A."/>
            <person name="Lukacs Z."/>
            <person name="Mihaltcheva S."/>
            <person name="Morgado L.N."/>
            <person name="Niskanen T."/>
            <person name="Noordeloos M.E."/>
            <person name="Ohm R.A."/>
            <person name="Ortiz-Santana B."/>
            <person name="Ovrebo C."/>
            <person name="Racz N."/>
            <person name="Riley R."/>
            <person name="Savchenko A."/>
            <person name="Shiryaev A."/>
            <person name="Soop K."/>
            <person name="Spirin V."/>
            <person name="Szebenyi C."/>
            <person name="Tomsovsky M."/>
            <person name="Tulloss R.E."/>
            <person name="Uehling J."/>
            <person name="Grigoriev I.V."/>
            <person name="Vagvolgyi C."/>
            <person name="Papp T."/>
            <person name="Martin F.M."/>
            <person name="Miettinen O."/>
            <person name="Hibbett D.S."/>
            <person name="Nagy L.G."/>
        </authorList>
    </citation>
    <scope>NUCLEOTIDE SEQUENCE [LARGE SCALE GENOMIC DNA]</scope>
    <source>
        <strain evidence="2 3">FP101781</strain>
    </source>
</reference>
<evidence type="ECO:0000313" key="3">
    <source>
        <dbReference type="Proteomes" id="UP000298030"/>
    </source>
</evidence>
<sequence length="66" mass="6988">MQMLPPPIIPWMVLALAWAATVNAAPLPSPKADSEGSSFGKITADGHLWDPLFRPIGGSAPPNIRI</sequence>
<keyword evidence="3" id="KW-1185">Reference proteome</keyword>
<evidence type="ECO:0000313" key="2">
    <source>
        <dbReference type="EMBL" id="TEB24098.1"/>
    </source>
</evidence>
<accession>A0A4Y7SR24</accession>
<keyword evidence="1" id="KW-0732">Signal</keyword>
<comment type="caution">
    <text evidence="2">The sequence shown here is derived from an EMBL/GenBank/DDBJ whole genome shotgun (WGS) entry which is preliminary data.</text>
</comment>
<name>A0A4Y7SR24_COPMI</name>
<feature type="chain" id="PRO_5021343462" evidence="1">
    <location>
        <begin position="25"/>
        <end position="66"/>
    </location>
</feature>
<protein>
    <submittedName>
        <fullName evidence="2">Uncharacterized protein</fullName>
    </submittedName>
</protein>
<dbReference type="AlphaFoldDB" id="A0A4Y7SR24"/>
<feature type="signal peptide" evidence="1">
    <location>
        <begin position="1"/>
        <end position="24"/>
    </location>
</feature>
<dbReference type="Proteomes" id="UP000298030">
    <property type="component" value="Unassembled WGS sequence"/>
</dbReference>
<dbReference type="EMBL" id="QPFP01000070">
    <property type="protein sequence ID" value="TEB24098.1"/>
    <property type="molecule type" value="Genomic_DNA"/>
</dbReference>
<organism evidence="2 3">
    <name type="scientific">Coprinellus micaceus</name>
    <name type="common">Glistening ink-cap mushroom</name>
    <name type="synonym">Coprinus micaceus</name>
    <dbReference type="NCBI Taxonomy" id="71717"/>
    <lineage>
        <taxon>Eukaryota</taxon>
        <taxon>Fungi</taxon>
        <taxon>Dikarya</taxon>
        <taxon>Basidiomycota</taxon>
        <taxon>Agaricomycotina</taxon>
        <taxon>Agaricomycetes</taxon>
        <taxon>Agaricomycetidae</taxon>
        <taxon>Agaricales</taxon>
        <taxon>Agaricineae</taxon>
        <taxon>Psathyrellaceae</taxon>
        <taxon>Coprinellus</taxon>
    </lineage>
</organism>
<gene>
    <name evidence="2" type="ORF">FA13DRAFT_1739465</name>
</gene>